<dbReference type="OrthoDB" id="10267474at2759"/>
<dbReference type="Pfam" id="PF03129">
    <property type="entry name" value="HGTP_anticodon"/>
    <property type="match status" value="1"/>
</dbReference>
<evidence type="ECO:0000256" key="7">
    <source>
        <dbReference type="ARBA" id="ARBA00029731"/>
    </source>
</evidence>
<evidence type="ECO:0000256" key="9">
    <source>
        <dbReference type="ARBA" id="ARBA00071545"/>
    </source>
</evidence>
<dbReference type="InterPro" id="IPR050062">
    <property type="entry name" value="Pro-tRNA_synthetase"/>
</dbReference>
<evidence type="ECO:0000256" key="5">
    <source>
        <dbReference type="ARBA" id="ARBA00022917"/>
    </source>
</evidence>
<evidence type="ECO:0000313" key="11">
    <source>
        <dbReference type="EnsemblMetazoa" id="XP_012054283.1"/>
    </source>
</evidence>
<sequence length="447" mass="50914">MLKACLQTEMASKTKIINLARMSRIFQGTSGSFDSIEKTDIISKSHKLMINCGIIKSLSIGMYALLPLGMRILNKLIDIVDKEMMNIGAQKILLPALTPAALWKKTDRYDSNKTELFTVIDRHKKEYILSPTHEEAICNLISSAGQTVQISTKLLPLKLYQISSKWRDEMKPRLGFLRSREFIMKDLYTFDSSLDNARHTYDLVCESYNNIFRQIGIKYTKSIGDVGTIGGLMSHEYHYMSDIGEDTILQCPSCHFSINQSISKTTSCPECKNELHSYTAAEVGHTFLLDTKYSRPLEAMFMEQNKPTPMVMGCFGLGLSRIITLVVEILSINDEMRWPVKLAPYTVCIISPKAGSKEESTSAYIEQLFEIFYKRNIDTILDDRTHYTIGKRLVFARRLGYPYVIIIGKAATQSIPLFEIHDVNNSTYHELSLEQMNDYFDNISVKD</sequence>
<dbReference type="EMBL" id="ADTU01001412">
    <property type="status" value="NOT_ANNOTATED_CDS"/>
    <property type="molecule type" value="Genomic_DNA"/>
</dbReference>
<dbReference type="Gene3D" id="3.30.930.10">
    <property type="entry name" value="Bira Bifunctional Protein, Domain 2"/>
    <property type="match status" value="1"/>
</dbReference>
<comment type="catalytic activity">
    <reaction evidence="8">
        <text>tRNA(Pro) + L-proline + ATP = L-prolyl-tRNA(Pro) + AMP + diphosphate</text>
        <dbReference type="Rhea" id="RHEA:14305"/>
        <dbReference type="Rhea" id="RHEA-COMP:9700"/>
        <dbReference type="Rhea" id="RHEA-COMP:9702"/>
        <dbReference type="ChEBI" id="CHEBI:30616"/>
        <dbReference type="ChEBI" id="CHEBI:33019"/>
        <dbReference type="ChEBI" id="CHEBI:60039"/>
        <dbReference type="ChEBI" id="CHEBI:78442"/>
        <dbReference type="ChEBI" id="CHEBI:78532"/>
        <dbReference type="ChEBI" id="CHEBI:456215"/>
        <dbReference type="EC" id="6.1.1.15"/>
    </reaction>
</comment>
<evidence type="ECO:0000256" key="3">
    <source>
        <dbReference type="ARBA" id="ARBA00022741"/>
    </source>
</evidence>
<evidence type="ECO:0000256" key="8">
    <source>
        <dbReference type="ARBA" id="ARBA00047671"/>
    </source>
</evidence>
<dbReference type="InterPro" id="IPR033730">
    <property type="entry name" value="ProRS_core_prok"/>
</dbReference>
<dbReference type="FunCoup" id="A0A158N9S5">
    <property type="interactions" value="848"/>
</dbReference>
<accession>A0A158N9S5</accession>
<proteinExistence type="predicted"/>
<dbReference type="InterPro" id="IPR036621">
    <property type="entry name" value="Anticodon-bd_dom_sf"/>
</dbReference>
<dbReference type="InterPro" id="IPR006195">
    <property type="entry name" value="aa-tRNA-synth_II"/>
</dbReference>
<dbReference type="eggNOG" id="KOG2324">
    <property type="taxonomic scope" value="Eukaryota"/>
</dbReference>
<dbReference type="SUPFAM" id="SSF55681">
    <property type="entry name" value="Class II aaRS and biotin synthetases"/>
    <property type="match status" value="1"/>
</dbReference>
<dbReference type="GO" id="GO:0006433">
    <property type="term" value="P:prolyl-tRNA aminoacylation"/>
    <property type="evidence" value="ECO:0007669"/>
    <property type="project" value="InterPro"/>
</dbReference>
<dbReference type="InterPro" id="IPR004154">
    <property type="entry name" value="Anticodon-bd"/>
</dbReference>
<dbReference type="InterPro" id="IPR002314">
    <property type="entry name" value="aa-tRNA-synt_IIb"/>
</dbReference>
<dbReference type="PANTHER" id="PTHR42753:SF10">
    <property type="entry name" value="PROLINE--TRNA LIGASE, MITOCHONDRIAL-RELATED"/>
    <property type="match status" value="1"/>
</dbReference>
<dbReference type="EC" id="6.1.1.15" evidence="1"/>
<dbReference type="GO" id="GO:0005739">
    <property type="term" value="C:mitochondrion"/>
    <property type="evidence" value="ECO:0007669"/>
    <property type="project" value="TreeGrafter"/>
</dbReference>
<dbReference type="Proteomes" id="UP000005205">
    <property type="component" value="Unassembled WGS sequence"/>
</dbReference>
<dbReference type="SUPFAM" id="SSF52954">
    <property type="entry name" value="Class II aaRS ABD-related"/>
    <property type="match status" value="1"/>
</dbReference>
<keyword evidence="12" id="KW-1185">Reference proteome</keyword>
<dbReference type="InParanoid" id="A0A158N9S5"/>
<reference evidence="12" key="1">
    <citation type="journal article" date="2011" name="PLoS Genet.">
        <title>The genome sequence of the leaf-cutter ant Atta cephalotes reveals insights into its obligate symbiotic lifestyle.</title>
        <authorList>
            <person name="Suen G."/>
            <person name="Teiling C."/>
            <person name="Li L."/>
            <person name="Holt C."/>
            <person name="Abouheif E."/>
            <person name="Bornberg-Bauer E."/>
            <person name="Bouffard P."/>
            <person name="Caldera E.J."/>
            <person name="Cash E."/>
            <person name="Cavanaugh A."/>
            <person name="Denas O."/>
            <person name="Elhaik E."/>
            <person name="Fave M.J."/>
            <person name="Gadau J."/>
            <person name="Gibson J.D."/>
            <person name="Graur D."/>
            <person name="Grubbs K.J."/>
            <person name="Hagen D.E."/>
            <person name="Harkins T.T."/>
            <person name="Helmkampf M."/>
            <person name="Hu H."/>
            <person name="Johnson B.R."/>
            <person name="Kim J."/>
            <person name="Marsh S.E."/>
            <person name="Moeller J.A."/>
            <person name="Munoz-Torres M.C."/>
            <person name="Murphy M.C."/>
            <person name="Naughton M.C."/>
            <person name="Nigam S."/>
            <person name="Overson R."/>
            <person name="Rajakumar R."/>
            <person name="Reese J.T."/>
            <person name="Scott J.J."/>
            <person name="Smith C.R."/>
            <person name="Tao S."/>
            <person name="Tsutsui N.D."/>
            <person name="Viljakainen L."/>
            <person name="Wissler L."/>
            <person name="Yandell M.D."/>
            <person name="Zimmer F."/>
            <person name="Taylor J."/>
            <person name="Slater S.C."/>
            <person name="Clifton S.W."/>
            <person name="Warren W.C."/>
            <person name="Elsik C.G."/>
            <person name="Smith C.D."/>
            <person name="Weinstock G.M."/>
            <person name="Gerardo N.M."/>
            <person name="Currie C.R."/>
        </authorList>
    </citation>
    <scope>NUCLEOTIDE SEQUENCE [LARGE SCALE GENOMIC DNA]</scope>
</reference>
<dbReference type="CDD" id="cd00779">
    <property type="entry name" value="ProRS_core_prok"/>
    <property type="match status" value="1"/>
</dbReference>
<dbReference type="FunFam" id="3.30.930.10:FF:000042">
    <property type="entry name" value="probable proline--tRNA ligase, mitochondrial"/>
    <property type="match status" value="1"/>
</dbReference>
<dbReference type="PRINTS" id="PR01046">
    <property type="entry name" value="TRNASYNTHPRO"/>
</dbReference>
<evidence type="ECO:0000256" key="1">
    <source>
        <dbReference type="ARBA" id="ARBA00012831"/>
    </source>
</evidence>
<evidence type="ECO:0000259" key="10">
    <source>
        <dbReference type="PROSITE" id="PS50862"/>
    </source>
</evidence>
<dbReference type="PANTHER" id="PTHR42753">
    <property type="entry name" value="MITOCHONDRIAL RIBOSOME PROTEIN L39/PROLYL-TRNA LIGASE FAMILY MEMBER"/>
    <property type="match status" value="1"/>
</dbReference>
<evidence type="ECO:0000256" key="6">
    <source>
        <dbReference type="ARBA" id="ARBA00023146"/>
    </source>
</evidence>
<protein>
    <recommendedName>
        <fullName evidence="9">Probable proline--tRNA ligase, mitochondrial</fullName>
        <ecNumber evidence="1">6.1.1.15</ecNumber>
    </recommendedName>
    <alternativeName>
        <fullName evidence="7">Prolyl-tRNA synthetase</fullName>
    </alternativeName>
</protein>
<keyword evidence="2" id="KW-0436">Ligase</keyword>
<reference evidence="11" key="2">
    <citation type="submission" date="2016-04" db="UniProtKB">
        <authorList>
            <consortium name="EnsemblMetazoa"/>
        </authorList>
    </citation>
    <scope>IDENTIFICATION</scope>
</reference>
<dbReference type="Pfam" id="PF00587">
    <property type="entry name" value="tRNA-synt_2b"/>
    <property type="match status" value="1"/>
</dbReference>
<keyword evidence="5" id="KW-0648">Protein biosynthesis</keyword>
<keyword evidence="4" id="KW-0067">ATP-binding</keyword>
<dbReference type="InterPro" id="IPR045864">
    <property type="entry name" value="aa-tRNA-synth_II/BPL/LPL"/>
</dbReference>
<dbReference type="EnsemblMetazoa" id="XM_012198893.1">
    <property type="protein sequence ID" value="XP_012054283.1"/>
    <property type="gene ID" value="LOC105617324"/>
</dbReference>
<organism evidence="11 12">
    <name type="scientific">Atta cephalotes</name>
    <name type="common">Leafcutter ant</name>
    <dbReference type="NCBI Taxonomy" id="12957"/>
    <lineage>
        <taxon>Eukaryota</taxon>
        <taxon>Metazoa</taxon>
        <taxon>Ecdysozoa</taxon>
        <taxon>Arthropoda</taxon>
        <taxon>Hexapoda</taxon>
        <taxon>Insecta</taxon>
        <taxon>Pterygota</taxon>
        <taxon>Neoptera</taxon>
        <taxon>Endopterygota</taxon>
        <taxon>Hymenoptera</taxon>
        <taxon>Apocrita</taxon>
        <taxon>Aculeata</taxon>
        <taxon>Formicoidea</taxon>
        <taxon>Formicidae</taxon>
        <taxon>Myrmicinae</taxon>
        <taxon>Atta</taxon>
    </lineage>
</organism>
<dbReference type="GO" id="GO:0004827">
    <property type="term" value="F:proline-tRNA ligase activity"/>
    <property type="evidence" value="ECO:0007669"/>
    <property type="project" value="UniProtKB-EC"/>
</dbReference>
<evidence type="ECO:0000256" key="2">
    <source>
        <dbReference type="ARBA" id="ARBA00022598"/>
    </source>
</evidence>
<evidence type="ECO:0000256" key="4">
    <source>
        <dbReference type="ARBA" id="ARBA00022840"/>
    </source>
</evidence>
<keyword evidence="6" id="KW-0030">Aminoacyl-tRNA synthetase</keyword>
<dbReference type="InterPro" id="IPR002316">
    <property type="entry name" value="Pro-tRNA-ligase_IIa"/>
</dbReference>
<evidence type="ECO:0000313" key="12">
    <source>
        <dbReference type="Proteomes" id="UP000005205"/>
    </source>
</evidence>
<dbReference type="STRING" id="12957.A0A158N9S5"/>
<feature type="domain" description="Aminoacyl-transfer RNA synthetases class-II family profile" evidence="10">
    <location>
        <begin position="61"/>
        <end position="339"/>
    </location>
</feature>
<name>A0A158N9S5_ATTCE</name>
<dbReference type="PROSITE" id="PS50862">
    <property type="entry name" value="AA_TRNA_LIGASE_II"/>
    <property type="match status" value="1"/>
</dbReference>
<dbReference type="AlphaFoldDB" id="A0A158N9S5"/>
<gene>
    <name evidence="11" type="primary">105617324</name>
</gene>
<dbReference type="GO" id="GO:0005524">
    <property type="term" value="F:ATP binding"/>
    <property type="evidence" value="ECO:0007669"/>
    <property type="project" value="UniProtKB-KW"/>
</dbReference>
<dbReference type="Gene3D" id="3.40.50.800">
    <property type="entry name" value="Anticodon-binding domain"/>
    <property type="match status" value="1"/>
</dbReference>
<keyword evidence="3" id="KW-0547">Nucleotide-binding</keyword>
<dbReference type="KEGG" id="acep:105617324"/>